<dbReference type="PANTHER" id="PTHR34235">
    <property type="entry name" value="SLR1203 PROTEIN-RELATED"/>
    <property type="match status" value="1"/>
</dbReference>
<dbReference type="Pfam" id="PF01724">
    <property type="entry name" value="DUF29"/>
    <property type="match status" value="1"/>
</dbReference>
<evidence type="ECO:0000313" key="2">
    <source>
        <dbReference type="Proteomes" id="UP000318453"/>
    </source>
</evidence>
<evidence type="ECO:0000313" key="1">
    <source>
        <dbReference type="EMBL" id="QDZ39005.1"/>
    </source>
</evidence>
<dbReference type="Proteomes" id="UP000318453">
    <property type="component" value="Chromosome"/>
</dbReference>
<dbReference type="Gene3D" id="1.20.1220.20">
    <property type="entry name" value="Uncharcterised protein PF01724"/>
    <property type="match status" value="1"/>
</dbReference>
<gene>
    <name evidence="1" type="ORF">FRE64_03050</name>
</gene>
<proteinExistence type="predicted"/>
<keyword evidence="2" id="KW-1185">Reference proteome</keyword>
<reference evidence="1" key="1">
    <citation type="submission" date="2019-08" db="EMBL/GenBank/DDBJ databases">
        <title>Carotenoids and Carotenoid Binding Proteins in the Halophilic Cyanobacterium Euhalothece sp. ZM00.</title>
        <authorList>
            <person name="Cho S.M."/>
            <person name="Song J.Y."/>
            <person name="Park Y.-I."/>
        </authorList>
    </citation>
    <scope>NUCLEOTIDE SEQUENCE [LARGE SCALE GENOMIC DNA]</scope>
    <source>
        <strain evidence="1">Z-M001</strain>
    </source>
</reference>
<accession>A0A5B8NL10</accession>
<dbReference type="OrthoDB" id="5769308at2"/>
<name>A0A5B8NL10_9CHRO</name>
<organism evidence="1 2">
    <name type="scientific">Euhalothece natronophila Z-M001</name>
    <dbReference type="NCBI Taxonomy" id="522448"/>
    <lineage>
        <taxon>Bacteria</taxon>
        <taxon>Bacillati</taxon>
        <taxon>Cyanobacteriota</taxon>
        <taxon>Cyanophyceae</taxon>
        <taxon>Oscillatoriophycideae</taxon>
        <taxon>Chroococcales</taxon>
        <taxon>Halothecacae</taxon>
        <taxon>Halothece cluster</taxon>
        <taxon>Euhalothece</taxon>
    </lineage>
</organism>
<sequence length="153" mass="18209">MVAESKQAQKQLYETDYHLWVVETVKKLQNRDFNTINWEDLIDEVSDLSRREKQKLKSLLKRLVEHLLKLKYWESQLKENEAHWKREILNFRQQLQEILADSPSLKPYIKEVYPECYRKGRKLASTASGLPLTSFPSEPIAPLDKILDENWLP</sequence>
<dbReference type="RefSeq" id="WP_146294616.1">
    <property type="nucleotide sequence ID" value="NZ_CP042326.1"/>
</dbReference>
<dbReference type="PANTHER" id="PTHR34235:SF3">
    <property type="entry name" value="SLR1203 PROTEIN"/>
    <property type="match status" value="1"/>
</dbReference>
<protein>
    <submittedName>
        <fullName evidence="1">DUF29 domain-containing protein</fullName>
    </submittedName>
</protein>
<dbReference type="KEGG" id="enn:FRE64_03050"/>
<dbReference type="EMBL" id="CP042326">
    <property type="protein sequence ID" value="QDZ39005.1"/>
    <property type="molecule type" value="Genomic_DNA"/>
</dbReference>
<dbReference type="AlphaFoldDB" id="A0A5B8NL10"/>
<dbReference type="InterPro" id="IPR002636">
    <property type="entry name" value="DUF29"/>
</dbReference>